<keyword evidence="2" id="KW-1133">Transmembrane helix</keyword>
<evidence type="ECO:0000256" key="2">
    <source>
        <dbReference type="SAM" id="Phobius"/>
    </source>
</evidence>
<comment type="caution">
    <text evidence="3">The sequence shown here is derived from an EMBL/GenBank/DDBJ whole genome shotgun (WGS) entry which is preliminary data.</text>
</comment>
<accession>A0ABR0N220</accession>
<sequence length="142" mass="15675">MTSKGERDRDESSVPPEHVTARGLEDSMSPLTLGGDNLELDTEALTRLVREVLEGVFEARIGGISETLQTRCVDCGKKRDRSSMGLKSRSVKRVKTLRITALHSTAHMLALLRDISDLAVMLHVCTAVFHMALYSFLIVPIP</sequence>
<reference evidence="3 4" key="1">
    <citation type="submission" date="2023-03" db="EMBL/GenBank/DDBJ databases">
        <title>WGS of Gossypium arboreum.</title>
        <authorList>
            <person name="Yu D."/>
        </authorList>
    </citation>
    <scope>NUCLEOTIDE SEQUENCE [LARGE SCALE GENOMIC DNA]</scope>
    <source>
        <tissue evidence="3">Leaf</tissue>
    </source>
</reference>
<gene>
    <name evidence="3" type="ORF">PVK06_038951</name>
</gene>
<feature type="region of interest" description="Disordered" evidence="1">
    <location>
        <begin position="1"/>
        <end position="32"/>
    </location>
</feature>
<keyword evidence="2" id="KW-0812">Transmembrane</keyword>
<keyword evidence="4" id="KW-1185">Reference proteome</keyword>
<protein>
    <submittedName>
        <fullName evidence="3">Uncharacterized protein</fullName>
    </submittedName>
</protein>
<proteinExistence type="predicted"/>
<dbReference type="EMBL" id="JARKNE010000011">
    <property type="protein sequence ID" value="KAK5784427.1"/>
    <property type="molecule type" value="Genomic_DNA"/>
</dbReference>
<keyword evidence="2" id="KW-0472">Membrane</keyword>
<evidence type="ECO:0000313" key="4">
    <source>
        <dbReference type="Proteomes" id="UP001358586"/>
    </source>
</evidence>
<evidence type="ECO:0000256" key="1">
    <source>
        <dbReference type="SAM" id="MobiDB-lite"/>
    </source>
</evidence>
<organism evidence="3 4">
    <name type="scientific">Gossypium arboreum</name>
    <name type="common">Tree cotton</name>
    <name type="synonym">Gossypium nanking</name>
    <dbReference type="NCBI Taxonomy" id="29729"/>
    <lineage>
        <taxon>Eukaryota</taxon>
        <taxon>Viridiplantae</taxon>
        <taxon>Streptophyta</taxon>
        <taxon>Embryophyta</taxon>
        <taxon>Tracheophyta</taxon>
        <taxon>Spermatophyta</taxon>
        <taxon>Magnoliopsida</taxon>
        <taxon>eudicotyledons</taxon>
        <taxon>Gunneridae</taxon>
        <taxon>Pentapetalae</taxon>
        <taxon>rosids</taxon>
        <taxon>malvids</taxon>
        <taxon>Malvales</taxon>
        <taxon>Malvaceae</taxon>
        <taxon>Malvoideae</taxon>
        <taxon>Gossypium</taxon>
    </lineage>
</organism>
<dbReference type="Proteomes" id="UP001358586">
    <property type="component" value="Chromosome 11"/>
</dbReference>
<feature type="compositionally biased region" description="Basic and acidic residues" evidence="1">
    <location>
        <begin position="1"/>
        <end position="12"/>
    </location>
</feature>
<feature type="transmembrane region" description="Helical" evidence="2">
    <location>
        <begin position="118"/>
        <end position="139"/>
    </location>
</feature>
<evidence type="ECO:0000313" key="3">
    <source>
        <dbReference type="EMBL" id="KAK5784427.1"/>
    </source>
</evidence>
<name>A0ABR0N220_GOSAR</name>